<dbReference type="EMBL" id="CP144750">
    <property type="protein sequence ID" value="WVZ81700.1"/>
    <property type="molecule type" value="Genomic_DNA"/>
</dbReference>
<gene>
    <name evidence="1" type="ORF">U9M48_029046</name>
</gene>
<name>A0AAQ3X2C5_PASNO</name>
<dbReference type="Proteomes" id="UP001341281">
    <property type="component" value="Chromosome 06"/>
</dbReference>
<dbReference type="InterPro" id="IPR036691">
    <property type="entry name" value="Endo/exonu/phosph_ase_sf"/>
</dbReference>
<proteinExistence type="predicted"/>
<reference evidence="1 2" key="1">
    <citation type="submission" date="2024-02" db="EMBL/GenBank/DDBJ databases">
        <title>High-quality chromosome-scale genome assembly of Pensacola bahiagrass (Paspalum notatum Flugge var. saurae).</title>
        <authorList>
            <person name="Vega J.M."/>
            <person name="Podio M."/>
            <person name="Orjuela J."/>
            <person name="Siena L.A."/>
            <person name="Pessino S.C."/>
            <person name="Combes M.C."/>
            <person name="Mariac C."/>
            <person name="Albertini E."/>
            <person name="Pupilli F."/>
            <person name="Ortiz J.P.A."/>
            <person name="Leblanc O."/>
        </authorList>
    </citation>
    <scope>NUCLEOTIDE SEQUENCE [LARGE SCALE GENOMIC DNA]</scope>
    <source>
        <strain evidence="1">R1</strain>
        <tissue evidence="1">Leaf</tissue>
    </source>
</reference>
<sequence length="230" mass="26417">MPMTVEQHKLSHLRLGSIGLRGVAEKSLAHAKTSDSKLVQLEFDAEQAIVVEINNDKVENEYTGMDRAEVRNKKQEKLEVNITESKKGLVVSQELTEPHGRSGGILLGINLDNLDIGSIEEGDFFVKFRLRNKDDEFQWVLLFMGQHNQNSNRLFYLSYKESLPLLMGGNFNIIRNSSEKNNNRCQFTWDNSLKIPTFERLDRVLMSTEWELKYPLATVVALSREISYHT</sequence>
<accession>A0AAQ3X2C5</accession>
<evidence type="ECO:0000313" key="1">
    <source>
        <dbReference type="EMBL" id="WVZ81700.1"/>
    </source>
</evidence>
<protein>
    <submittedName>
        <fullName evidence="1">Uncharacterized protein</fullName>
    </submittedName>
</protein>
<keyword evidence="2" id="KW-1185">Reference proteome</keyword>
<evidence type="ECO:0000313" key="2">
    <source>
        <dbReference type="Proteomes" id="UP001341281"/>
    </source>
</evidence>
<dbReference type="SUPFAM" id="SSF56219">
    <property type="entry name" value="DNase I-like"/>
    <property type="match status" value="1"/>
</dbReference>
<dbReference type="AlphaFoldDB" id="A0AAQ3X2C5"/>
<organism evidence="1 2">
    <name type="scientific">Paspalum notatum var. saurae</name>
    <dbReference type="NCBI Taxonomy" id="547442"/>
    <lineage>
        <taxon>Eukaryota</taxon>
        <taxon>Viridiplantae</taxon>
        <taxon>Streptophyta</taxon>
        <taxon>Embryophyta</taxon>
        <taxon>Tracheophyta</taxon>
        <taxon>Spermatophyta</taxon>
        <taxon>Magnoliopsida</taxon>
        <taxon>Liliopsida</taxon>
        <taxon>Poales</taxon>
        <taxon>Poaceae</taxon>
        <taxon>PACMAD clade</taxon>
        <taxon>Panicoideae</taxon>
        <taxon>Andropogonodae</taxon>
        <taxon>Paspaleae</taxon>
        <taxon>Paspalinae</taxon>
        <taxon>Paspalum</taxon>
    </lineage>
</organism>